<feature type="domain" description="Activator of Hsp90 ATPase homologue 1/2-like C-terminal" evidence="2">
    <location>
        <begin position="13"/>
        <end position="138"/>
    </location>
</feature>
<protein>
    <recommendedName>
        <fullName evidence="2">Activator of Hsp90 ATPase homologue 1/2-like C-terminal domain-containing protein</fullName>
    </recommendedName>
</protein>
<name>A0A1Y5F4N1_9BACT</name>
<proteinExistence type="inferred from homology"/>
<organism evidence="3 4">
    <name type="scientific">Halobacteriovorax marinus</name>
    <dbReference type="NCBI Taxonomy" id="97084"/>
    <lineage>
        <taxon>Bacteria</taxon>
        <taxon>Pseudomonadati</taxon>
        <taxon>Bdellovibrionota</taxon>
        <taxon>Bacteriovoracia</taxon>
        <taxon>Bacteriovoracales</taxon>
        <taxon>Halobacteriovoraceae</taxon>
        <taxon>Halobacteriovorax</taxon>
    </lineage>
</organism>
<dbReference type="Gene3D" id="3.30.530.20">
    <property type="match status" value="1"/>
</dbReference>
<evidence type="ECO:0000256" key="1">
    <source>
        <dbReference type="ARBA" id="ARBA00006817"/>
    </source>
</evidence>
<dbReference type="EMBL" id="MAAO01000007">
    <property type="protein sequence ID" value="OUR95627.1"/>
    <property type="molecule type" value="Genomic_DNA"/>
</dbReference>
<dbReference type="InterPro" id="IPR013538">
    <property type="entry name" value="ASHA1/2-like_C"/>
</dbReference>
<gene>
    <name evidence="3" type="ORF">A9Q84_14075</name>
</gene>
<accession>A0A1Y5F4N1</accession>
<dbReference type="CDD" id="cd07814">
    <property type="entry name" value="SRPBCC_CalC_Aha1-like"/>
    <property type="match status" value="1"/>
</dbReference>
<dbReference type="Pfam" id="PF08327">
    <property type="entry name" value="AHSA1"/>
    <property type="match status" value="1"/>
</dbReference>
<evidence type="ECO:0000313" key="3">
    <source>
        <dbReference type="EMBL" id="OUR95627.1"/>
    </source>
</evidence>
<dbReference type="SUPFAM" id="SSF55961">
    <property type="entry name" value="Bet v1-like"/>
    <property type="match status" value="1"/>
</dbReference>
<comment type="similarity">
    <text evidence="1">Belongs to the AHA1 family.</text>
</comment>
<dbReference type="AlphaFoldDB" id="A0A1Y5F4N1"/>
<evidence type="ECO:0000313" key="4">
    <source>
        <dbReference type="Proteomes" id="UP000196531"/>
    </source>
</evidence>
<sequence>MSETLTVEKRFKANVQTVYEAWTDPSVFPQWMGPGEVTCIKFESDFSIGGQYEIHMQTEDGVKIAFGEYKEILPNEKLSFTWGWKGTELEGTLVELTFKSVEDETSLTLVHSGLPTKESAEHHTLGWNSSIDKLENFLNQ</sequence>
<dbReference type="Proteomes" id="UP000196531">
    <property type="component" value="Unassembled WGS sequence"/>
</dbReference>
<comment type="caution">
    <text evidence="3">The sequence shown here is derived from an EMBL/GenBank/DDBJ whole genome shotgun (WGS) entry which is preliminary data.</text>
</comment>
<reference evidence="4" key="1">
    <citation type="journal article" date="2017" name="Proc. Natl. Acad. Sci. U.S.A.">
        <title>Simulation of Deepwater Horizon oil plume reveals substrate specialization within a complex community of hydrocarbon-degraders.</title>
        <authorList>
            <person name="Hu P."/>
            <person name="Dubinsky E.A."/>
            <person name="Probst A.J."/>
            <person name="Wang J."/>
            <person name="Sieber C.M.K."/>
            <person name="Tom L.M."/>
            <person name="Gardinali P."/>
            <person name="Banfield J.F."/>
            <person name="Atlas R.M."/>
            <person name="Andersen G.L."/>
        </authorList>
    </citation>
    <scope>NUCLEOTIDE SEQUENCE [LARGE SCALE GENOMIC DNA]</scope>
</reference>
<dbReference type="InterPro" id="IPR023393">
    <property type="entry name" value="START-like_dom_sf"/>
</dbReference>
<evidence type="ECO:0000259" key="2">
    <source>
        <dbReference type="Pfam" id="PF08327"/>
    </source>
</evidence>